<feature type="domain" description="C2H2-type" evidence="2">
    <location>
        <begin position="18"/>
        <end position="38"/>
    </location>
</feature>
<dbReference type="EMBL" id="JAEPRC010000856">
    <property type="protein sequence ID" value="KAG2191163.1"/>
    <property type="molecule type" value="Genomic_DNA"/>
</dbReference>
<dbReference type="AlphaFoldDB" id="A0A8H7QES9"/>
<organism evidence="3 4">
    <name type="scientific">Mucor plumbeus</name>
    <dbReference type="NCBI Taxonomy" id="97098"/>
    <lineage>
        <taxon>Eukaryota</taxon>
        <taxon>Fungi</taxon>
        <taxon>Fungi incertae sedis</taxon>
        <taxon>Mucoromycota</taxon>
        <taxon>Mucoromycotina</taxon>
        <taxon>Mucoromycetes</taxon>
        <taxon>Mucorales</taxon>
        <taxon>Mucorineae</taxon>
        <taxon>Mucoraceae</taxon>
        <taxon>Mucor</taxon>
    </lineage>
</organism>
<comment type="caution">
    <text evidence="3">The sequence shown here is derived from an EMBL/GenBank/DDBJ whole genome shotgun (WGS) entry which is preliminary data.</text>
</comment>
<accession>A0A8H7QES9</accession>
<keyword evidence="4" id="KW-1185">Reference proteome</keyword>
<dbReference type="PROSITE" id="PS00028">
    <property type="entry name" value="ZINC_FINGER_C2H2_1"/>
    <property type="match status" value="1"/>
</dbReference>
<gene>
    <name evidence="3" type="ORF">INT46_002304</name>
</gene>
<evidence type="ECO:0000313" key="4">
    <source>
        <dbReference type="Proteomes" id="UP000650833"/>
    </source>
</evidence>
<evidence type="ECO:0000313" key="3">
    <source>
        <dbReference type="EMBL" id="KAG2191163.1"/>
    </source>
</evidence>
<proteinExistence type="predicted"/>
<dbReference type="OrthoDB" id="10395610at2759"/>
<evidence type="ECO:0000259" key="2">
    <source>
        <dbReference type="PROSITE" id="PS00028"/>
    </source>
</evidence>
<dbReference type="InterPro" id="IPR013087">
    <property type="entry name" value="Znf_C2H2_type"/>
</dbReference>
<reference evidence="3" key="1">
    <citation type="submission" date="2020-12" db="EMBL/GenBank/DDBJ databases">
        <title>Metabolic potential, ecology and presence of endohyphal bacteria is reflected in genomic diversity of Mucoromycotina.</title>
        <authorList>
            <person name="Muszewska A."/>
            <person name="Okrasinska A."/>
            <person name="Steczkiewicz K."/>
            <person name="Drgas O."/>
            <person name="Orlowska M."/>
            <person name="Perlinska-Lenart U."/>
            <person name="Aleksandrzak-Piekarczyk T."/>
            <person name="Szatraj K."/>
            <person name="Zielenkiewicz U."/>
            <person name="Pilsyk S."/>
            <person name="Malc E."/>
            <person name="Mieczkowski P."/>
            <person name="Kruszewska J.S."/>
            <person name="Biernat P."/>
            <person name="Pawlowska J."/>
        </authorList>
    </citation>
    <scope>NUCLEOTIDE SEQUENCE</scope>
    <source>
        <strain evidence="3">CBS 226.32</strain>
    </source>
</reference>
<feature type="compositionally biased region" description="Basic and acidic residues" evidence="1">
    <location>
        <begin position="122"/>
        <end position="151"/>
    </location>
</feature>
<protein>
    <recommendedName>
        <fullName evidence="2">C2H2-type domain-containing protein</fullName>
    </recommendedName>
</protein>
<name>A0A8H7QES9_9FUNG</name>
<evidence type="ECO:0000256" key="1">
    <source>
        <dbReference type="SAM" id="MobiDB-lite"/>
    </source>
</evidence>
<sequence length="187" mass="22010">MIKPIKARPQTIVFQYPCYICKEVFFTEINVNSHVICHRGFMLNERPNGINKRPYEANYEYQESPLSKESIDAVIHSACPSCWYHCPIEDFTEFEEHIQNVHEPQHYLVANYQSLEASDNNGESRGKAHEENKREYADQQPKEPHEPSLDDVFHKLVELGEMINKYFTREEFEGMAQKPSIKEEKNQ</sequence>
<dbReference type="Proteomes" id="UP000650833">
    <property type="component" value="Unassembled WGS sequence"/>
</dbReference>
<feature type="region of interest" description="Disordered" evidence="1">
    <location>
        <begin position="118"/>
        <end position="151"/>
    </location>
</feature>